<dbReference type="AlphaFoldDB" id="A0A159Z1L3"/>
<keyword evidence="3" id="KW-1185">Reference proteome</keyword>
<organism evidence="2 3">
    <name type="scientific">Frigidibacter mobilis</name>
    <dbReference type="NCBI Taxonomy" id="1335048"/>
    <lineage>
        <taxon>Bacteria</taxon>
        <taxon>Pseudomonadati</taxon>
        <taxon>Pseudomonadota</taxon>
        <taxon>Alphaproteobacteria</taxon>
        <taxon>Rhodobacterales</taxon>
        <taxon>Paracoccaceae</taxon>
        <taxon>Frigidibacter</taxon>
    </lineage>
</organism>
<reference evidence="2 3" key="1">
    <citation type="submission" date="2015-09" db="EMBL/GenBank/DDBJ databases">
        <title>Complete genome sequence of Defluviimonas alba cai42t isolated from an oilfield in Xinjiang.</title>
        <authorList>
            <person name="Geng S."/>
            <person name="Pan X."/>
            <person name="Wu X."/>
        </authorList>
    </citation>
    <scope>NUCLEOTIDE SEQUENCE [LARGE SCALE GENOMIC DNA]</scope>
    <source>
        <strain evidence="3">cai42</strain>
    </source>
</reference>
<proteinExistence type="predicted"/>
<feature type="domain" description="Nucleotidyltransferase-like" evidence="1">
    <location>
        <begin position="2"/>
        <end position="42"/>
    </location>
</feature>
<protein>
    <recommendedName>
        <fullName evidence="1">Nucleotidyltransferase-like domain-containing protein</fullName>
    </recommendedName>
</protein>
<dbReference type="Pfam" id="PF12281">
    <property type="entry name" value="NTP_transf_8"/>
    <property type="match status" value="1"/>
</dbReference>
<dbReference type="KEGG" id="daa:AKL17_1603"/>
<sequence>MWLSAREDRDPAKMLRDRQQAEVMVQVLRDRLPQFPLDAAFQAGLPKSLRAGFGQALRGGTRTPNW</sequence>
<gene>
    <name evidence="2" type="ORF">AKL17_1603</name>
</gene>
<evidence type="ECO:0000313" key="2">
    <source>
        <dbReference type="EMBL" id="AMY68855.1"/>
    </source>
</evidence>
<dbReference type="Proteomes" id="UP000076128">
    <property type="component" value="Chromosome"/>
</dbReference>
<name>A0A159Z1L3_9RHOB</name>
<evidence type="ECO:0000313" key="3">
    <source>
        <dbReference type="Proteomes" id="UP000076128"/>
    </source>
</evidence>
<accession>A0A159Z1L3</accession>
<dbReference type="EMBL" id="CP012661">
    <property type="protein sequence ID" value="AMY68855.1"/>
    <property type="molecule type" value="Genomic_DNA"/>
</dbReference>
<dbReference type="OrthoDB" id="8250574at2"/>
<dbReference type="InterPro" id="IPR058575">
    <property type="entry name" value="NTP_transf_8_dom"/>
</dbReference>
<evidence type="ECO:0000259" key="1">
    <source>
        <dbReference type="Pfam" id="PF12281"/>
    </source>
</evidence>